<gene>
    <name evidence="2" type="ORF">MFIFM68171_10585</name>
</gene>
<dbReference type="RefSeq" id="XP_070922105.1">
    <property type="nucleotide sequence ID" value="XM_071066004.1"/>
</dbReference>
<evidence type="ECO:0000313" key="3">
    <source>
        <dbReference type="Proteomes" id="UP001628179"/>
    </source>
</evidence>
<sequence length="665" mass="74538">MPSYLNSKPPGSPQPRPSSSKLRAAHADNCTSETTENGRSAGSCCARAHHAEPDHIDVWRGVLALLLSLVAGIWVGHLVLSSEANVDVPADETCAPFQPVLRHVAVPLDAPDRIINMTRRVVSAVSHFPSYTLSNETSIDEVYDRIMKDMKFLVQAMMSERANSTLDYESLAKARQQGRIFGDSPAEHMIRLSSEAHNYLLTTVELYYLVLHSAVKGWLFQAHLDMYAVTSNLGHFIGFPNPYNSHSLFFAPPAGALPPATGIEPELASRTLSDNIGEMCWPYLDASDMDLSISLTVPRVDPLAFLLLSHLLLPTAMGLYIPEIDLTVHSPFLALERGLAQVDDGRLKIDLRNQICAQRNKLEPENMTHIATLHREFLPAEKPIVALLRHLLAGDDVIREVLEVAATPMAPANSSAPYQPKLSLEDEYHWDRWPGIRIKNRPDRPDEEGLELCRTASRLADVHTAMLDRHAGSLLQVIRLLHSLRSEQQAVKDSLAGLRQGRGWVQAHLRSHFLPKQPGQGVDVDMVALNATVFHRRLKDIIDLRDTFGAATDEVGDARRWLEATRERQVQAAKDYAAKLWERDRPRREARERELAKEYEELAKKRAKSANSSDPWSNVDIEKLKVLMFNATRFQKIDELLWGSAKRVNDRKEGDQDEEGQEEGS</sequence>
<dbReference type="Proteomes" id="UP001628179">
    <property type="component" value="Unassembled WGS sequence"/>
</dbReference>
<keyword evidence="3" id="KW-1185">Reference proteome</keyword>
<name>A0ABQ0GRL5_9PEZI</name>
<evidence type="ECO:0000256" key="1">
    <source>
        <dbReference type="SAM" id="MobiDB-lite"/>
    </source>
</evidence>
<proteinExistence type="predicted"/>
<reference evidence="2 3" key="1">
    <citation type="submission" date="2024-09" db="EMBL/GenBank/DDBJ databases">
        <title>Itraconazole resistance in Madurella fahalii resulting from another homologue of gene encoding cytochrome P450 14-alpha sterol demethylase (CYP51).</title>
        <authorList>
            <person name="Yoshioka I."/>
            <person name="Fahal A.H."/>
            <person name="Kaneko S."/>
            <person name="Yaguchi T."/>
        </authorList>
    </citation>
    <scope>NUCLEOTIDE SEQUENCE [LARGE SCALE GENOMIC DNA]</scope>
    <source>
        <strain evidence="2 3">IFM 68171</strain>
    </source>
</reference>
<protein>
    <submittedName>
        <fullName evidence="2">Uncharacterized protein</fullName>
    </submittedName>
</protein>
<feature type="region of interest" description="Disordered" evidence="1">
    <location>
        <begin position="1"/>
        <end position="41"/>
    </location>
</feature>
<feature type="compositionally biased region" description="Polar residues" evidence="1">
    <location>
        <begin position="29"/>
        <end position="40"/>
    </location>
</feature>
<evidence type="ECO:0000313" key="2">
    <source>
        <dbReference type="EMBL" id="GAB1320375.1"/>
    </source>
</evidence>
<comment type="caution">
    <text evidence="2">The sequence shown here is derived from an EMBL/GenBank/DDBJ whole genome shotgun (WGS) entry which is preliminary data.</text>
</comment>
<dbReference type="EMBL" id="BAAFSV010000006">
    <property type="protein sequence ID" value="GAB1320375.1"/>
    <property type="molecule type" value="Genomic_DNA"/>
</dbReference>
<accession>A0ABQ0GRL5</accession>
<organism evidence="2 3">
    <name type="scientific">Madurella fahalii</name>
    <dbReference type="NCBI Taxonomy" id="1157608"/>
    <lineage>
        <taxon>Eukaryota</taxon>
        <taxon>Fungi</taxon>
        <taxon>Dikarya</taxon>
        <taxon>Ascomycota</taxon>
        <taxon>Pezizomycotina</taxon>
        <taxon>Sordariomycetes</taxon>
        <taxon>Sordariomycetidae</taxon>
        <taxon>Sordariales</taxon>
        <taxon>Sordariales incertae sedis</taxon>
        <taxon>Madurella</taxon>
    </lineage>
</organism>
<dbReference type="GeneID" id="98181327"/>